<keyword evidence="5" id="KW-1185">Reference proteome</keyword>
<sequence>MVVLPTTLLLFSWYTAVNAGSARKGESCSQANSRLQVGTYQFYSDCDSVTYCSNAGTCELKGCRRDEFPYGYAQDDQSIPDLCPRGQFCPDEEDACQDLLPVGSPCQLNRDDQCEAPPNFVELRDESGRGLNHNGSVCLNNICMWANVTVGQQCVVENTAYIAYGANGQEFIDVVSRGNCKLGSYCDSQQLVCMQTKQLNEACNADKECESYNCLPSGKCGKPADASHHYAIWVYIIVCICIFGGMIGTLTGLFFMHGKQREQEREKRIQYWREQNAFRQNIIQLRETTRNSFLSYPNESPRNTVYSRDGSSEGDSQMPMLHANKPGSNLRHGYSDDGLDDDEGISMKPREQAGF</sequence>
<keyword evidence="2" id="KW-1133">Transmembrane helix</keyword>
<feature type="chain" id="PRO_5004544072" evidence="3">
    <location>
        <begin position="20"/>
        <end position="355"/>
    </location>
</feature>
<dbReference type="HOGENOM" id="CLU_054233_0_0_1"/>
<evidence type="ECO:0000313" key="4">
    <source>
        <dbReference type="EMBL" id="EPQ57503.1"/>
    </source>
</evidence>
<evidence type="ECO:0000256" key="2">
    <source>
        <dbReference type="SAM" id="Phobius"/>
    </source>
</evidence>
<name>S7QDY6_GLOTA</name>
<dbReference type="GeneID" id="19303838"/>
<feature type="region of interest" description="Disordered" evidence="1">
    <location>
        <begin position="293"/>
        <end position="355"/>
    </location>
</feature>
<evidence type="ECO:0000313" key="5">
    <source>
        <dbReference type="Proteomes" id="UP000030669"/>
    </source>
</evidence>
<dbReference type="AlphaFoldDB" id="S7QDY6"/>
<keyword evidence="2" id="KW-0812">Transmembrane</keyword>
<dbReference type="OMA" id="CMWANAT"/>
<reference evidence="4 5" key="1">
    <citation type="journal article" date="2012" name="Science">
        <title>The Paleozoic origin of enzymatic lignin decomposition reconstructed from 31 fungal genomes.</title>
        <authorList>
            <person name="Floudas D."/>
            <person name="Binder M."/>
            <person name="Riley R."/>
            <person name="Barry K."/>
            <person name="Blanchette R.A."/>
            <person name="Henrissat B."/>
            <person name="Martinez A.T."/>
            <person name="Otillar R."/>
            <person name="Spatafora J.W."/>
            <person name="Yadav J.S."/>
            <person name="Aerts A."/>
            <person name="Benoit I."/>
            <person name="Boyd A."/>
            <person name="Carlson A."/>
            <person name="Copeland A."/>
            <person name="Coutinho P.M."/>
            <person name="de Vries R.P."/>
            <person name="Ferreira P."/>
            <person name="Findley K."/>
            <person name="Foster B."/>
            <person name="Gaskell J."/>
            <person name="Glotzer D."/>
            <person name="Gorecki P."/>
            <person name="Heitman J."/>
            <person name="Hesse C."/>
            <person name="Hori C."/>
            <person name="Igarashi K."/>
            <person name="Jurgens J.A."/>
            <person name="Kallen N."/>
            <person name="Kersten P."/>
            <person name="Kohler A."/>
            <person name="Kuees U."/>
            <person name="Kumar T.K.A."/>
            <person name="Kuo A."/>
            <person name="LaButti K."/>
            <person name="Larrondo L.F."/>
            <person name="Lindquist E."/>
            <person name="Ling A."/>
            <person name="Lombard V."/>
            <person name="Lucas S."/>
            <person name="Lundell T."/>
            <person name="Martin R."/>
            <person name="McLaughlin D.J."/>
            <person name="Morgenstern I."/>
            <person name="Morin E."/>
            <person name="Murat C."/>
            <person name="Nagy L.G."/>
            <person name="Nolan M."/>
            <person name="Ohm R.A."/>
            <person name="Patyshakuliyeva A."/>
            <person name="Rokas A."/>
            <person name="Ruiz-Duenas F.J."/>
            <person name="Sabat G."/>
            <person name="Salamov A."/>
            <person name="Samejima M."/>
            <person name="Schmutz J."/>
            <person name="Slot J.C."/>
            <person name="St John F."/>
            <person name="Stenlid J."/>
            <person name="Sun H."/>
            <person name="Sun S."/>
            <person name="Syed K."/>
            <person name="Tsang A."/>
            <person name="Wiebenga A."/>
            <person name="Young D."/>
            <person name="Pisabarro A."/>
            <person name="Eastwood D.C."/>
            <person name="Martin F."/>
            <person name="Cullen D."/>
            <person name="Grigoriev I.V."/>
            <person name="Hibbett D.S."/>
        </authorList>
    </citation>
    <scope>NUCLEOTIDE SEQUENCE [LARGE SCALE GENOMIC DNA]</scope>
    <source>
        <strain evidence="4 5">ATCC 11539</strain>
    </source>
</reference>
<dbReference type="RefSeq" id="XP_007864589.1">
    <property type="nucleotide sequence ID" value="XM_007866398.1"/>
</dbReference>
<feature type="transmembrane region" description="Helical" evidence="2">
    <location>
        <begin position="230"/>
        <end position="255"/>
    </location>
</feature>
<dbReference type="KEGG" id="gtr:GLOTRDRAFT_137819"/>
<organism evidence="4 5">
    <name type="scientific">Gloeophyllum trabeum (strain ATCC 11539 / FP-39264 / Madison 617)</name>
    <name type="common">Brown rot fungus</name>
    <dbReference type="NCBI Taxonomy" id="670483"/>
    <lineage>
        <taxon>Eukaryota</taxon>
        <taxon>Fungi</taxon>
        <taxon>Dikarya</taxon>
        <taxon>Basidiomycota</taxon>
        <taxon>Agaricomycotina</taxon>
        <taxon>Agaricomycetes</taxon>
        <taxon>Gloeophyllales</taxon>
        <taxon>Gloeophyllaceae</taxon>
        <taxon>Gloeophyllum</taxon>
    </lineage>
</organism>
<proteinExistence type="predicted"/>
<feature type="compositionally biased region" description="Polar residues" evidence="1">
    <location>
        <begin position="293"/>
        <end position="306"/>
    </location>
</feature>
<dbReference type="EMBL" id="KB469299">
    <property type="protein sequence ID" value="EPQ57503.1"/>
    <property type="molecule type" value="Genomic_DNA"/>
</dbReference>
<evidence type="ECO:0000256" key="1">
    <source>
        <dbReference type="SAM" id="MobiDB-lite"/>
    </source>
</evidence>
<protein>
    <submittedName>
        <fullName evidence="4">Uncharacterized protein</fullName>
    </submittedName>
</protein>
<dbReference type="eggNOG" id="ENOG502S1FZ">
    <property type="taxonomic scope" value="Eukaryota"/>
</dbReference>
<feature type="signal peptide" evidence="3">
    <location>
        <begin position="1"/>
        <end position="19"/>
    </location>
</feature>
<keyword evidence="3" id="KW-0732">Signal</keyword>
<keyword evidence="2" id="KW-0472">Membrane</keyword>
<evidence type="ECO:0000256" key="3">
    <source>
        <dbReference type="SAM" id="SignalP"/>
    </source>
</evidence>
<dbReference type="OrthoDB" id="195231at2759"/>
<accession>S7QDY6</accession>
<gene>
    <name evidence="4" type="ORF">GLOTRDRAFT_137819</name>
</gene>
<dbReference type="Proteomes" id="UP000030669">
    <property type="component" value="Unassembled WGS sequence"/>
</dbReference>
<dbReference type="STRING" id="670483.S7QDY6"/>